<sequence>MDLPRSLTGAFQTLQQQVTSMKEIQQGNQAHTQQDVIARKQNWELKIASNNSRSSRNRHHRQPRASGMQRSKAQDQNNLSRRPRK</sequence>
<proteinExistence type="predicted"/>
<dbReference type="EMBL" id="CM047748">
    <property type="protein sequence ID" value="KAJ0014687.1"/>
    <property type="molecule type" value="Genomic_DNA"/>
</dbReference>
<dbReference type="Proteomes" id="UP001163603">
    <property type="component" value="Chromosome 13"/>
</dbReference>
<accession>A0ACC0XCK2</accession>
<reference evidence="2" key="1">
    <citation type="journal article" date="2023" name="G3 (Bethesda)">
        <title>Genome assembly and association tests identify interacting loci associated with vigor, precocity, and sex in interspecific pistachio rootstocks.</title>
        <authorList>
            <person name="Palmer W."/>
            <person name="Jacygrad E."/>
            <person name="Sagayaradj S."/>
            <person name="Cavanaugh K."/>
            <person name="Han R."/>
            <person name="Bertier L."/>
            <person name="Beede B."/>
            <person name="Kafkas S."/>
            <person name="Golino D."/>
            <person name="Preece J."/>
            <person name="Michelmore R."/>
        </authorList>
    </citation>
    <scope>NUCLEOTIDE SEQUENCE [LARGE SCALE GENOMIC DNA]</scope>
</reference>
<comment type="caution">
    <text evidence="1">The sequence shown here is derived from an EMBL/GenBank/DDBJ whole genome shotgun (WGS) entry which is preliminary data.</text>
</comment>
<protein>
    <submittedName>
        <fullName evidence="1">Uncharacterized protein</fullName>
    </submittedName>
</protein>
<evidence type="ECO:0000313" key="1">
    <source>
        <dbReference type="EMBL" id="KAJ0014687.1"/>
    </source>
</evidence>
<name>A0ACC0XCK2_9ROSI</name>
<organism evidence="1 2">
    <name type="scientific">Pistacia integerrima</name>
    <dbReference type="NCBI Taxonomy" id="434235"/>
    <lineage>
        <taxon>Eukaryota</taxon>
        <taxon>Viridiplantae</taxon>
        <taxon>Streptophyta</taxon>
        <taxon>Embryophyta</taxon>
        <taxon>Tracheophyta</taxon>
        <taxon>Spermatophyta</taxon>
        <taxon>Magnoliopsida</taxon>
        <taxon>eudicotyledons</taxon>
        <taxon>Gunneridae</taxon>
        <taxon>Pentapetalae</taxon>
        <taxon>rosids</taxon>
        <taxon>malvids</taxon>
        <taxon>Sapindales</taxon>
        <taxon>Anacardiaceae</taxon>
        <taxon>Pistacia</taxon>
    </lineage>
</organism>
<evidence type="ECO:0000313" key="2">
    <source>
        <dbReference type="Proteomes" id="UP001163603"/>
    </source>
</evidence>
<keyword evidence="2" id="KW-1185">Reference proteome</keyword>
<gene>
    <name evidence="1" type="ORF">Pint_21108</name>
</gene>